<sequence>MTAPVEFFSVVTAKLKTMKGMNTRIIALLFLMLPALLAACGGHEKKQPASPSAGVTAPVAIGNIATVTESVDGAGRKRLLVPASSILRKAGTDQVFVVGPDSIVTLRWVSTGHTLGASTIVLSGLAQGEQVVESPSAELREGARITIDTHTQDRAKEAQHQ</sequence>
<feature type="compositionally biased region" description="Basic and acidic residues" evidence="1">
    <location>
        <begin position="150"/>
        <end position="161"/>
    </location>
</feature>
<organism evidence="2 3">
    <name type="scientific">Chlorobaculum thiosulfatiphilum</name>
    <name type="common">Chlorobium limicola f.sp. thiosulfatophilum</name>
    <dbReference type="NCBI Taxonomy" id="115852"/>
    <lineage>
        <taxon>Bacteria</taxon>
        <taxon>Pseudomonadati</taxon>
        <taxon>Chlorobiota</taxon>
        <taxon>Chlorobiia</taxon>
        <taxon>Chlorobiales</taxon>
        <taxon>Chlorobiaceae</taxon>
        <taxon>Chlorobaculum</taxon>
    </lineage>
</organism>
<dbReference type="Gene3D" id="2.40.420.20">
    <property type="match status" value="1"/>
</dbReference>
<dbReference type="GO" id="GO:1990281">
    <property type="term" value="C:efflux pump complex"/>
    <property type="evidence" value="ECO:0007669"/>
    <property type="project" value="TreeGrafter"/>
</dbReference>
<dbReference type="Proteomes" id="UP000308271">
    <property type="component" value="Unassembled WGS sequence"/>
</dbReference>
<dbReference type="EMBL" id="VDCH01000002">
    <property type="protein sequence ID" value="TNJ40077.1"/>
    <property type="molecule type" value="Genomic_DNA"/>
</dbReference>
<proteinExistence type="predicted"/>
<dbReference type="GO" id="GO:0015562">
    <property type="term" value="F:efflux transmembrane transporter activity"/>
    <property type="evidence" value="ECO:0007669"/>
    <property type="project" value="TreeGrafter"/>
</dbReference>
<protein>
    <recommendedName>
        <fullName evidence="4">Efflux RND transporter periplasmic adaptor subunit</fullName>
    </recommendedName>
</protein>
<dbReference type="PANTHER" id="PTHR30469">
    <property type="entry name" value="MULTIDRUG RESISTANCE PROTEIN MDTA"/>
    <property type="match status" value="1"/>
</dbReference>
<accession>A0A5C4SA75</accession>
<evidence type="ECO:0000313" key="3">
    <source>
        <dbReference type="Proteomes" id="UP000308271"/>
    </source>
</evidence>
<dbReference type="AlphaFoldDB" id="A0A5C4SA75"/>
<dbReference type="PANTHER" id="PTHR30469:SF15">
    <property type="entry name" value="HLYD FAMILY OF SECRETION PROTEINS"/>
    <property type="match status" value="1"/>
</dbReference>
<evidence type="ECO:0000256" key="1">
    <source>
        <dbReference type="SAM" id="MobiDB-lite"/>
    </source>
</evidence>
<comment type="caution">
    <text evidence="2">The sequence shown here is derived from an EMBL/GenBank/DDBJ whole genome shotgun (WGS) entry which is preliminary data.</text>
</comment>
<keyword evidence="3" id="KW-1185">Reference proteome</keyword>
<evidence type="ECO:0008006" key="4">
    <source>
        <dbReference type="Google" id="ProtNLM"/>
    </source>
</evidence>
<evidence type="ECO:0000313" key="2">
    <source>
        <dbReference type="EMBL" id="TNJ40077.1"/>
    </source>
</evidence>
<name>A0A5C4SA75_CHLTI</name>
<gene>
    <name evidence="2" type="ORF">FGF66_01945</name>
</gene>
<dbReference type="OrthoDB" id="595066at2"/>
<reference evidence="2 3" key="1">
    <citation type="submission" date="2019-05" db="EMBL/GenBank/DDBJ databases">
        <title>Draft Whole-Genome sequence of the green sulfur bacterium Chlorobaculum thiosulfatiphilum DSM 249.</title>
        <authorList>
            <person name="Meyer T.E."/>
            <person name="Kyndt J.A."/>
        </authorList>
    </citation>
    <scope>NUCLEOTIDE SEQUENCE [LARGE SCALE GENOMIC DNA]</scope>
    <source>
        <strain evidence="2 3">DSM 249</strain>
    </source>
</reference>
<feature type="region of interest" description="Disordered" evidence="1">
    <location>
        <begin position="142"/>
        <end position="161"/>
    </location>
</feature>